<organism evidence="2 3">
    <name type="scientific">Rhodothalassium salexigens DSM 2132</name>
    <dbReference type="NCBI Taxonomy" id="1188247"/>
    <lineage>
        <taxon>Bacteria</taxon>
        <taxon>Pseudomonadati</taxon>
        <taxon>Pseudomonadota</taxon>
        <taxon>Alphaproteobacteria</taxon>
        <taxon>Rhodothalassiales</taxon>
        <taxon>Rhodothalassiaceae</taxon>
        <taxon>Rhodothalassium</taxon>
    </lineage>
</organism>
<sequence length="106" mass="11410">MAETTTAQELATAFLALWQRNLAHWAADPSALPARAKAATEPTDRPAERAETPPTAPQQPDGEPPSHRRPPPDHRHGRPDQAGGPAPHHRHGRRPATPSTDPSDHG</sequence>
<gene>
    <name evidence="2" type="ORF">EV659_103202</name>
</gene>
<keyword evidence="3" id="KW-1185">Reference proteome</keyword>
<feature type="region of interest" description="Disordered" evidence="1">
    <location>
        <begin position="28"/>
        <end position="106"/>
    </location>
</feature>
<name>A0A4R2PL42_RHOSA</name>
<feature type="compositionally biased region" description="Basic and acidic residues" evidence="1">
    <location>
        <begin position="42"/>
        <end position="51"/>
    </location>
</feature>
<feature type="compositionally biased region" description="Basic and acidic residues" evidence="1">
    <location>
        <begin position="64"/>
        <end position="74"/>
    </location>
</feature>
<evidence type="ECO:0000256" key="1">
    <source>
        <dbReference type="SAM" id="MobiDB-lite"/>
    </source>
</evidence>
<evidence type="ECO:0000313" key="2">
    <source>
        <dbReference type="EMBL" id="TCP36313.1"/>
    </source>
</evidence>
<protein>
    <submittedName>
        <fullName evidence="2">Uncharacterized protein</fullName>
    </submittedName>
</protein>
<dbReference type="Proteomes" id="UP000295399">
    <property type="component" value="Unassembled WGS sequence"/>
</dbReference>
<dbReference type="RefSeq" id="WP_132707865.1">
    <property type="nucleotide sequence ID" value="NZ_JACIGF010000003.1"/>
</dbReference>
<dbReference type="AlphaFoldDB" id="A0A4R2PL42"/>
<dbReference type="EMBL" id="SLXO01000003">
    <property type="protein sequence ID" value="TCP36313.1"/>
    <property type="molecule type" value="Genomic_DNA"/>
</dbReference>
<feature type="compositionally biased region" description="Polar residues" evidence="1">
    <location>
        <begin position="97"/>
        <end position="106"/>
    </location>
</feature>
<dbReference type="InParanoid" id="A0A4R2PL42"/>
<reference evidence="2 3" key="1">
    <citation type="submission" date="2019-03" db="EMBL/GenBank/DDBJ databases">
        <title>Genomic Encyclopedia of Type Strains, Phase IV (KMG-IV): sequencing the most valuable type-strain genomes for metagenomic binning, comparative biology and taxonomic classification.</title>
        <authorList>
            <person name="Goeker M."/>
        </authorList>
    </citation>
    <scope>NUCLEOTIDE SEQUENCE [LARGE SCALE GENOMIC DNA]</scope>
    <source>
        <strain evidence="2 3">DSM 2132</strain>
    </source>
</reference>
<evidence type="ECO:0000313" key="3">
    <source>
        <dbReference type="Proteomes" id="UP000295399"/>
    </source>
</evidence>
<accession>A0A4R2PL42</accession>
<proteinExistence type="predicted"/>
<comment type="caution">
    <text evidence="2">The sequence shown here is derived from an EMBL/GenBank/DDBJ whole genome shotgun (WGS) entry which is preliminary data.</text>
</comment>